<gene>
    <name evidence="12" type="ORF">P8935_08620</name>
</gene>
<feature type="binding site" evidence="7">
    <location>
        <position position="471"/>
    </location>
    <ligand>
        <name>(S)-malate</name>
        <dbReference type="ChEBI" id="CHEBI:15589"/>
    </ligand>
</feature>
<dbReference type="InterPro" id="IPR012301">
    <property type="entry name" value="Malic_N_dom"/>
</dbReference>
<evidence type="ECO:0000259" key="10">
    <source>
        <dbReference type="SMART" id="SM00919"/>
    </source>
</evidence>
<dbReference type="SMART" id="SM01274">
    <property type="entry name" value="malic"/>
    <property type="match status" value="1"/>
</dbReference>
<dbReference type="Gene3D" id="3.40.50.720">
    <property type="entry name" value="NAD(P)-binding Rossmann-like Domain"/>
    <property type="match status" value="1"/>
</dbReference>
<feature type="binding site" evidence="7">
    <location>
        <position position="165"/>
    </location>
    <ligand>
        <name>(S)-malate</name>
        <dbReference type="ChEBI" id="CHEBI:15589"/>
    </ligand>
</feature>
<comment type="similarity">
    <text evidence="2 9">Belongs to the malic enzymes family.</text>
</comment>
<evidence type="ECO:0000256" key="7">
    <source>
        <dbReference type="PIRSR" id="PIRSR000106-2"/>
    </source>
</evidence>
<dbReference type="EMBL" id="CP121196">
    <property type="protein sequence ID" value="XBH19366.1"/>
    <property type="molecule type" value="Genomic_DNA"/>
</dbReference>
<sequence>MNETSPVHSNQPDAESPVFHTRLHGIDLLSNSRLNKGTAFTEHERNIFGLHGLLPPHIGTLEDQRARRKRVLDSRETAFGKYSNMRDLQDNDETLFYSMIEHYTDELLPIVYTPAVGEGCQRFSEIWRRPRGLFISYTNRHRIDHILADKRYDHVRCIVVSDGERILGLGDQGAGGMGIPIGKMALYTALGGIPPEHCLPILLDAGTDNEKLLRDPIYIGWQHNRVRGQEYDDFVEAFVTAVQKRWPHILLQWEDFAGTNAARLLERYRDRLCTFNDDIQGTAAVTTATLLAAVNATGIPLSQQTIAMFGAGSAGIGIVELLIAAMKEQGLTDEQARSRIYAFNRYGLLVEGARGIKDSQTPLVRKRADIAGWKLSGGEDISLLDVVRNAKLTALAGVSAQAGAFTEEIVREMACHTERPIIFPLSNPTSQAEATPADLMNWTGGRALVGTGSPFAPVEIDGKLVRISQVNNSFIFPGLALGILVSQATRVTDGMIMAAAKAFAGLSPSRTDKNAPLLPPIRESRNVALVVSEAVAQQAIAEGVAAIEDAASLTERIRAYVWNPVYVPYEHTHHGQRSTDAP</sequence>
<evidence type="ECO:0000256" key="5">
    <source>
        <dbReference type="ARBA" id="ARBA00023027"/>
    </source>
</evidence>
<dbReference type="SMART" id="SM00919">
    <property type="entry name" value="Malic_M"/>
    <property type="match status" value="1"/>
</dbReference>
<feature type="domain" description="Malic enzyme N-terminal" evidence="11">
    <location>
        <begin position="89"/>
        <end position="269"/>
    </location>
</feature>
<dbReference type="InterPro" id="IPR037062">
    <property type="entry name" value="Malic_N_dom_sf"/>
</dbReference>
<evidence type="ECO:0000313" key="12">
    <source>
        <dbReference type="EMBL" id="XBH19366.1"/>
    </source>
</evidence>
<feature type="active site" description="Proton donor" evidence="6">
    <location>
        <position position="112"/>
    </location>
</feature>
<dbReference type="SUPFAM" id="SSF53223">
    <property type="entry name" value="Aminoacid dehydrogenase-like, N-terminal domain"/>
    <property type="match status" value="1"/>
</dbReference>
<keyword evidence="5" id="KW-0520">NAD</keyword>
<dbReference type="PANTHER" id="PTHR23406">
    <property type="entry name" value="MALIC ENZYME-RELATED"/>
    <property type="match status" value="1"/>
</dbReference>
<proteinExistence type="inferred from homology"/>
<dbReference type="RefSeq" id="WP_348264582.1">
    <property type="nucleotide sequence ID" value="NZ_CP121196.1"/>
</dbReference>
<dbReference type="GO" id="GO:0004470">
    <property type="term" value="F:malic enzyme activity"/>
    <property type="evidence" value="ECO:0007669"/>
    <property type="project" value="InterPro"/>
</dbReference>
<evidence type="ECO:0000256" key="1">
    <source>
        <dbReference type="ARBA" id="ARBA00001936"/>
    </source>
</evidence>
<keyword evidence="4 12" id="KW-0560">Oxidoreductase</keyword>
<feature type="active site" description="Proton acceptor" evidence="6">
    <location>
        <position position="183"/>
    </location>
</feature>
<evidence type="ECO:0000256" key="4">
    <source>
        <dbReference type="ARBA" id="ARBA00023002"/>
    </source>
</evidence>
<organism evidence="12">
    <name type="scientific">Telmatobacter sp. DSM 110680</name>
    <dbReference type="NCBI Taxonomy" id="3036704"/>
    <lineage>
        <taxon>Bacteria</taxon>
        <taxon>Pseudomonadati</taxon>
        <taxon>Acidobacteriota</taxon>
        <taxon>Terriglobia</taxon>
        <taxon>Terriglobales</taxon>
        <taxon>Acidobacteriaceae</taxon>
        <taxon>Telmatobacter</taxon>
    </lineage>
</organism>
<evidence type="ECO:0000256" key="9">
    <source>
        <dbReference type="RuleBase" id="RU003427"/>
    </source>
</evidence>
<dbReference type="GO" id="GO:0046872">
    <property type="term" value="F:metal ion binding"/>
    <property type="evidence" value="ECO:0007669"/>
    <property type="project" value="UniProtKB-KW"/>
</dbReference>
<evidence type="ECO:0000256" key="3">
    <source>
        <dbReference type="ARBA" id="ARBA00022723"/>
    </source>
</evidence>
<feature type="domain" description="Malic enzyme NAD-binding" evidence="10">
    <location>
        <begin position="279"/>
        <end position="540"/>
    </location>
</feature>
<dbReference type="Pfam" id="PF03949">
    <property type="entry name" value="Malic_M"/>
    <property type="match status" value="1"/>
</dbReference>
<comment type="cofactor">
    <cofactor evidence="8">
        <name>Mg(2+)</name>
        <dbReference type="ChEBI" id="CHEBI:18420"/>
    </cofactor>
    <cofactor evidence="8">
        <name>Mn(2+)</name>
        <dbReference type="ChEBI" id="CHEBI:29035"/>
    </cofactor>
    <text evidence="8">Divalent metal cations. Prefers magnesium or manganese.</text>
</comment>
<dbReference type="PRINTS" id="PR00072">
    <property type="entry name" value="MALOXRDTASE"/>
</dbReference>
<dbReference type="InterPro" id="IPR012302">
    <property type="entry name" value="Malic_NAD-bd"/>
</dbReference>
<dbReference type="Pfam" id="PF00390">
    <property type="entry name" value="malic"/>
    <property type="match status" value="1"/>
</dbReference>
<dbReference type="AlphaFoldDB" id="A0AAU7DRI4"/>
<accession>A0AAU7DRI4</accession>
<comment type="cofactor">
    <cofactor evidence="1">
        <name>Mn(2+)</name>
        <dbReference type="ChEBI" id="CHEBI:29035"/>
    </cofactor>
</comment>
<dbReference type="EC" id="1.1.1.38" evidence="12"/>
<feature type="binding site" evidence="8">
    <location>
        <position position="255"/>
    </location>
    <ligand>
        <name>a divalent metal cation</name>
        <dbReference type="ChEBI" id="CHEBI:60240"/>
    </ligand>
</feature>
<dbReference type="GO" id="GO:0006108">
    <property type="term" value="P:malate metabolic process"/>
    <property type="evidence" value="ECO:0007669"/>
    <property type="project" value="TreeGrafter"/>
</dbReference>
<dbReference type="InterPro" id="IPR046346">
    <property type="entry name" value="Aminoacid_DH-like_N_sf"/>
</dbReference>
<feature type="binding site" evidence="8">
    <location>
        <position position="254"/>
    </location>
    <ligand>
        <name>a divalent metal cation</name>
        <dbReference type="ChEBI" id="CHEBI:60240"/>
    </ligand>
</feature>
<feature type="binding site" evidence="7">
    <location>
        <position position="427"/>
    </location>
    <ligand>
        <name>(S)-malate</name>
        <dbReference type="ChEBI" id="CHEBI:15589"/>
    </ligand>
</feature>
<dbReference type="InterPro" id="IPR001891">
    <property type="entry name" value="Malic_OxRdtase"/>
</dbReference>
<dbReference type="NCBIfam" id="NF010052">
    <property type="entry name" value="PRK13529.1"/>
    <property type="match status" value="1"/>
</dbReference>
<dbReference type="PANTHER" id="PTHR23406:SF34">
    <property type="entry name" value="NAD-DEPENDENT MALIC ENZYME, MITOCHONDRIAL"/>
    <property type="match status" value="1"/>
</dbReference>
<reference evidence="12" key="1">
    <citation type="submission" date="2023-03" db="EMBL/GenBank/DDBJ databases">
        <title>Edaphobacter sp.</title>
        <authorList>
            <person name="Huber K.J."/>
            <person name="Papendorf J."/>
            <person name="Pilke C."/>
            <person name="Bunk B."/>
            <person name="Sproeer C."/>
            <person name="Pester M."/>
        </authorList>
    </citation>
    <scope>NUCLEOTIDE SEQUENCE</scope>
    <source>
        <strain evidence="12">DSM 110680</strain>
    </source>
</reference>
<dbReference type="CDD" id="cd05312">
    <property type="entry name" value="NAD_bind_1_malic_enz"/>
    <property type="match status" value="1"/>
</dbReference>
<evidence type="ECO:0000256" key="6">
    <source>
        <dbReference type="PIRSR" id="PIRSR000106-1"/>
    </source>
</evidence>
<dbReference type="Gene3D" id="3.40.50.10380">
    <property type="entry name" value="Malic enzyme, N-terminal domain"/>
    <property type="match status" value="1"/>
</dbReference>
<protein>
    <submittedName>
        <fullName evidence="12">NAD-dependent malic enzyme</fullName>
        <ecNumber evidence="12">1.1.1.38</ecNumber>
    </submittedName>
</protein>
<dbReference type="GO" id="GO:0005829">
    <property type="term" value="C:cytosol"/>
    <property type="evidence" value="ECO:0007669"/>
    <property type="project" value="TreeGrafter"/>
</dbReference>
<dbReference type="PROSITE" id="PS00331">
    <property type="entry name" value="MALIC_ENZYMES"/>
    <property type="match status" value="1"/>
</dbReference>
<dbReference type="SUPFAM" id="SSF51735">
    <property type="entry name" value="NAD(P)-binding Rossmann-fold domains"/>
    <property type="match status" value="1"/>
</dbReference>
<evidence type="ECO:0000256" key="2">
    <source>
        <dbReference type="ARBA" id="ARBA00008785"/>
    </source>
</evidence>
<dbReference type="GO" id="GO:0051287">
    <property type="term" value="F:NAD binding"/>
    <property type="evidence" value="ECO:0007669"/>
    <property type="project" value="InterPro"/>
</dbReference>
<feature type="binding site" evidence="8">
    <location>
        <position position="278"/>
    </location>
    <ligand>
        <name>a divalent metal cation</name>
        <dbReference type="ChEBI" id="CHEBI:60240"/>
    </ligand>
</feature>
<dbReference type="GO" id="GO:0016616">
    <property type="term" value="F:oxidoreductase activity, acting on the CH-OH group of donors, NAD or NADP as acceptor"/>
    <property type="evidence" value="ECO:0007669"/>
    <property type="project" value="InterPro"/>
</dbReference>
<dbReference type="InterPro" id="IPR036291">
    <property type="entry name" value="NAD(P)-bd_dom_sf"/>
</dbReference>
<keyword evidence="3 8" id="KW-0479">Metal-binding</keyword>
<evidence type="ECO:0000259" key="11">
    <source>
        <dbReference type="SMART" id="SM01274"/>
    </source>
</evidence>
<dbReference type="InterPro" id="IPR015884">
    <property type="entry name" value="Malic_enzyme_CS"/>
</dbReference>
<dbReference type="PIRSF" id="PIRSF000106">
    <property type="entry name" value="ME"/>
    <property type="match status" value="1"/>
</dbReference>
<evidence type="ECO:0000256" key="8">
    <source>
        <dbReference type="PIRSR" id="PIRSR000106-3"/>
    </source>
</evidence>
<name>A0AAU7DRI4_9BACT</name>